<comment type="caution">
    <text evidence="5">The sequence shown here is derived from an EMBL/GenBank/DDBJ whole genome shotgun (WGS) entry which is preliminary data.</text>
</comment>
<name>A0A7V7QJ89_9FIRM</name>
<evidence type="ECO:0000313" key="5">
    <source>
        <dbReference type="EMBL" id="KAB1437642.1"/>
    </source>
</evidence>
<dbReference type="RefSeq" id="WP_151144177.1">
    <property type="nucleotide sequence ID" value="NZ_WAGX01000005.1"/>
</dbReference>
<reference evidence="5 6" key="2">
    <citation type="submission" date="2020-02" db="EMBL/GenBank/DDBJ databases">
        <title>Candidatus Galacturonibacter soehngenii shows hetero-acetogenic catabolism of galacturonic acid but lacks a canonical carbon monoxide dehydrogenase/acetyl-CoA synthase complex.</title>
        <authorList>
            <person name="Diender M."/>
            <person name="Stouten G.R."/>
            <person name="Petersen J.F."/>
            <person name="Nielsen P.H."/>
            <person name="Dueholm M.S."/>
            <person name="Pronk J.T."/>
            <person name="Van Loosdrecht M.C.M."/>
        </authorList>
    </citation>
    <scope>NUCLEOTIDE SEQUENCE [LARGE SCALE GENOMIC DNA]</scope>
    <source>
        <strain evidence="5">GalUA</strain>
    </source>
</reference>
<evidence type="ECO:0000256" key="1">
    <source>
        <dbReference type="ARBA" id="ARBA00006964"/>
    </source>
</evidence>
<keyword evidence="6" id="KW-1185">Reference proteome</keyword>
<feature type="binding site" evidence="4">
    <location>
        <position position="65"/>
    </location>
    <ligand>
        <name>a divalent metal cation</name>
        <dbReference type="ChEBI" id="CHEBI:60240"/>
        <label>1</label>
    </ligand>
</feature>
<evidence type="ECO:0000256" key="4">
    <source>
        <dbReference type="PIRSR" id="PIRSR602678-1"/>
    </source>
</evidence>
<dbReference type="AlphaFoldDB" id="A0A7V7QJ89"/>
<organism evidence="5 6">
    <name type="scientific">Candidatus Galacturonatibacter soehngenii</name>
    <dbReference type="NCBI Taxonomy" id="2307010"/>
    <lineage>
        <taxon>Bacteria</taxon>
        <taxon>Bacillati</taxon>
        <taxon>Bacillota</taxon>
        <taxon>Clostridia</taxon>
        <taxon>Lachnospirales</taxon>
        <taxon>Lachnospiraceae</taxon>
        <taxon>Candidatus Galacturonatibacter</taxon>
    </lineage>
</organism>
<feature type="binding site" evidence="4">
    <location>
        <position position="64"/>
    </location>
    <ligand>
        <name>a divalent metal cation</name>
        <dbReference type="ChEBI" id="CHEBI:60240"/>
        <label>2</label>
    </ligand>
</feature>
<proteinExistence type="inferred from homology"/>
<comment type="similarity">
    <text evidence="1">Belongs to the GTP cyclohydrolase I type 2/NIF3 family.</text>
</comment>
<dbReference type="InterPro" id="IPR036069">
    <property type="entry name" value="DUF34/NIF3_sf"/>
</dbReference>
<dbReference type="Gene3D" id="3.40.1390.30">
    <property type="entry name" value="NIF3 (NGG1p interacting factor 3)-like"/>
    <property type="match status" value="2"/>
</dbReference>
<feature type="binding site" evidence="4">
    <location>
        <position position="220"/>
    </location>
    <ligand>
        <name>a divalent metal cation</name>
        <dbReference type="ChEBI" id="CHEBI:60240"/>
        <label>1</label>
    </ligand>
</feature>
<keyword evidence="3 4" id="KW-0479">Metal-binding</keyword>
<gene>
    <name evidence="5" type="ORF">F7O84_08560</name>
</gene>
<sequence length="256" mass="29059">MMSHALIKAFEELAPLSLAEEWDNCGLLIGLKDKEINRVYIALDATDDVVTDAIEKEVDLLLTHHPLIFKSLKTITEKEFVGRRLIQLIQNEVNYYSMHTNFDVAVMADLAADYLRLSQKEVLEKTDEVHGIGKIGLLPSEMELQELCEYVKKVFSLEHVKVFGNTNKKLQKVAIMPGSGKSYIKNAVRSQVDVMITGDIDHHDGIDGVAQGLVIIDAGHYGIEHIFVEYMKQFIEDRFVGIKVYTEKTKNPFQFM</sequence>
<dbReference type="PANTHER" id="PTHR13799:SF14">
    <property type="entry name" value="GTP CYCLOHYDROLASE 1 TYPE 2 HOMOLOG"/>
    <property type="match status" value="1"/>
</dbReference>
<dbReference type="InterPro" id="IPR002678">
    <property type="entry name" value="DUF34/NIF3"/>
</dbReference>
<accession>A0A7V7QJ89</accession>
<evidence type="ECO:0000256" key="3">
    <source>
        <dbReference type="ARBA" id="ARBA00022723"/>
    </source>
</evidence>
<feature type="binding site" evidence="4">
    <location>
        <position position="224"/>
    </location>
    <ligand>
        <name>a divalent metal cation</name>
        <dbReference type="ChEBI" id="CHEBI:60240"/>
        <label>1</label>
    </ligand>
</feature>
<feature type="binding site" evidence="4">
    <location>
        <position position="103"/>
    </location>
    <ligand>
        <name>a divalent metal cation</name>
        <dbReference type="ChEBI" id="CHEBI:60240"/>
        <label>1</label>
    </ligand>
</feature>
<evidence type="ECO:0000313" key="6">
    <source>
        <dbReference type="Proteomes" id="UP000461768"/>
    </source>
</evidence>
<dbReference type="GO" id="GO:0005737">
    <property type="term" value="C:cytoplasm"/>
    <property type="evidence" value="ECO:0007669"/>
    <property type="project" value="TreeGrafter"/>
</dbReference>
<dbReference type="SUPFAM" id="SSF102705">
    <property type="entry name" value="NIF3 (NGG1p interacting factor 3)-like"/>
    <property type="match status" value="1"/>
</dbReference>
<reference evidence="5 6" key="1">
    <citation type="submission" date="2019-09" db="EMBL/GenBank/DDBJ databases">
        <authorList>
            <person name="Valk L.C."/>
        </authorList>
    </citation>
    <scope>NUCLEOTIDE SEQUENCE [LARGE SCALE GENOMIC DNA]</scope>
    <source>
        <strain evidence="5">GalUA</strain>
    </source>
</reference>
<dbReference type="PANTHER" id="PTHR13799">
    <property type="entry name" value="NGG1 INTERACTING FACTOR 3"/>
    <property type="match status" value="1"/>
</dbReference>
<dbReference type="NCBIfam" id="TIGR00486">
    <property type="entry name" value="YbgI_SA1388"/>
    <property type="match status" value="1"/>
</dbReference>
<dbReference type="Proteomes" id="UP000461768">
    <property type="component" value="Unassembled WGS sequence"/>
</dbReference>
<dbReference type="FunFam" id="3.40.1390.30:FF:000001">
    <property type="entry name" value="GTP cyclohydrolase 1 type 2"/>
    <property type="match status" value="1"/>
</dbReference>
<protein>
    <recommendedName>
        <fullName evidence="2">GTP cyclohydrolase 1 type 2 homolog</fullName>
    </recommendedName>
</protein>
<evidence type="ECO:0000256" key="2">
    <source>
        <dbReference type="ARBA" id="ARBA00022112"/>
    </source>
</evidence>
<dbReference type="Pfam" id="PF01784">
    <property type="entry name" value="DUF34_NIF3"/>
    <property type="match status" value="1"/>
</dbReference>
<dbReference type="OrthoDB" id="9792792at2"/>
<dbReference type="GO" id="GO:0046872">
    <property type="term" value="F:metal ion binding"/>
    <property type="evidence" value="ECO:0007669"/>
    <property type="project" value="UniProtKB-KW"/>
</dbReference>
<dbReference type="EMBL" id="WAGX01000005">
    <property type="protein sequence ID" value="KAB1437642.1"/>
    <property type="molecule type" value="Genomic_DNA"/>
</dbReference>